<gene>
    <name evidence="2" type="ORF">FVE85_4926</name>
</gene>
<feature type="transmembrane region" description="Helical" evidence="1">
    <location>
        <begin position="143"/>
        <end position="162"/>
    </location>
</feature>
<keyword evidence="3" id="KW-1185">Reference proteome</keyword>
<sequence length="171" mass="19090">MVKRWPSVIRWAVNKLESFLPPFLVHRLRKDSRGLIAAERRFQRQFLKDYNNQVKLVAPELRARGEFCGTMIIDYFNGKSSLHASYASSIQSTSADTDDDAAVQQALERLEPFITPALNPFVEGVQTPILAECAKIERDVKRLLVLTAVASVATGFALGRAASRSSSRSNH</sequence>
<accession>A0A5J4YQQ2</accession>
<evidence type="ECO:0000256" key="1">
    <source>
        <dbReference type="SAM" id="Phobius"/>
    </source>
</evidence>
<protein>
    <submittedName>
        <fullName evidence="2">Uncharacterized protein</fullName>
    </submittedName>
</protein>
<organism evidence="2 3">
    <name type="scientific">Porphyridium purpureum</name>
    <name type="common">Red alga</name>
    <name type="synonym">Porphyridium cruentum</name>
    <dbReference type="NCBI Taxonomy" id="35688"/>
    <lineage>
        <taxon>Eukaryota</taxon>
        <taxon>Rhodophyta</taxon>
        <taxon>Bangiophyceae</taxon>
        <taxon>Porphyridiales</taxon>
        <taxon>Porphyridiaceae</taxon>
        <taxon>Porphyridium</taxon>
    </lineage>
</organism>
<proteinExistence type="predicted"/>
<dbReference type="Proteomes" id="UP000324585">
    <property type="component" value="Unassembled WGS sequence"/>
</dbReference>
<name>A0A5J4YQQ2_PORPP</name>
<dbReference type="EMBL" id="VRMN01000006">
    <property type="protein sequence ID" value="KAA8493789.1"/>
    <property type="molecule type" value="Genomic_DNA"/>
</dbReference>
<reference evidence="3" key="1">
    <citation type="journal article" date="2019" name="Nat. Commun.">
        <title>Expansion of phycobilisome linker gene families in mesophilic red algae.</title>
        <authorList>
            <person name="Lee J."/>
            <person name="Kim D."/>
            <person name="Bhattacharya D."/>
            <person name="Yoon H.S."/>
        </authorList>
    </citation>
    <scope>NUCLEOTIDE SEQUENCE [LARGE SCALE GENOMIC DNA]</scope>
    <source>
        <strain evidence="3">CCMP 1328</strain>
    </source>
</reference>
<evidence type="ECO:0000313" key="3">
    <source>
        <dbReference type="Proteomes" id="UP000324585"/>
    </source>
</evidence>
<comment type="caution">
    <text evidence="2">The sequence shown here is derived from an EMBL/GenBank/DDBJ whole genome shotgun (WGS) entry which is preliminary data.</text>
</comment>
<dbReference type="AlphaFoldDB" id="A0A5J4YQQ2"/>
<keyword evidence="1" id="KW-0472">Membrane</keyword>
<keyword evidence="1" id="KW-1133">Transmembrane helix</keyword>
<keyword evidence="1" id="KW-0812">Transmembrane</keyword>
<evidence type="ECO:0000313" key="2">
    <source>
        <dbReference type="EMBL" id="KAA8493789.1"/>
    </source>
</evidence>